<dbReference type="AlphaFoldDB" id="A0A1D9QLD3"/>
<dbReference type="RefSeq" id="XP_001589737.1">
    <property type="nucleotide sequence ID" value="XM_001589687.1"/>
</dbReference>
<dbReference type="KEGG" id="ssl:SS1G_09459"/>
<organism evidence="1 2">
    <name type="scientific">Sclerotinia sclerotiorum (strain ATCC 18683 / 1980 / Ss-1)</name>
    <name type="common">White mold</name>
    <name type="synonym">Whetzelinia sclerotiorum</name>
    <dbReference type="NCBI Taxonomy" id="665079"/>
    <lineage>
        <taxon>Eukaryota</taxon>
        <taxon>Fungi</taxon>
        <taxon>Dikarya</taxon>
        <taxon>Ascomycota</taxon>
        <taxon>Pezizomycotina</taxon>
        <taxon>Leotiomycetes</taxon>
        <taxon>Helotiales</taxon>
        <taxon>Sclerotiniaceae</taxon>
        <taxon>Sclerotinia</taxon>
    </lineage>
</organism>
<dbReference type="VEuPathDB" id="FungiDB:sscle_15g104910"/>
<accession>A0A1D9QLD3</accession>
<dbReference type="EMBL" id="CP017828">
    <property type="protein sequence ID" value="APA15721.1"/>
    <property type="molecule type" value="Genomic_DNA"/>
</dbReference>
<gene>
    <name evidence="1" type="ORF">sscle_15g104910</name>
</gene>
<dbReference type="OrthoDB" id="1896086at2759"/>
<reference evidence="2" key="1">
    <citation type="journal article" date="2017" name="Genome Biol. Evol.">
        <title>The complete genome sequence of the phytopathogenic fungus Sclerotinia sclerotiorum reveals insights into the genome architecture of broad host range pathogens.</title>
        <authorList>
            <person name="Derbyshire M."/>
            <person name="Denton-Giles M."/>
            <person name="Hegedus D."/>
            <person name="Seifbarghy S."/>
            <person name="Rollins J."/>
            <person name="van Kan J."/>
            <person name="Seidl M.F."/>
            <person name="Faino L."/>
            <person name="Mbengue M."/>
            <person name="Navaud O."/>
            <person name="Raffaele S."/>
            <person name="Hammond-Kosack K."/>
            <person name="Heard S."/>
            <person name="Oliver R."/>
        </authorList>
    </citation>
    <scope>NUCLEOTIDE SEQUENCE [LARGE SCALE GENOMIC DNA]</scope>
    <source>
        <strain evidence="2">ATCC 18683 / 1980 / Ss-1</strain>
    </source>
</reference>
<proteinExistence type="predicted"/>
<name>A0A1D9QLD3_SCLS1</name>
<dbReference type="Proteomes" id="UP000177798">
    <property type="component" value="Chromosome 15"/>
</dbReference>
<sequence length="60" mass="6315">MSNTGGVAENISCYNAAALDFLGAPACNLSEQAQTRAVFVNVVTVTNRNKNVFSQDAIHA</sequence>
<evidence type="ECO:0000313" key="2">
    <source>
        <dbReference type="Proteomes" id="UP000177798"/>
    </source>
</evidence>
<protein>
    <submittedName>
        <fullName evidence="1">Uncharacterized protein</fullName>
    </submittedName>
</protein>
<evidence type="ECO:0000313" key="1">
    <source>
        <dbReference type="EMBL" id="APA15721.1"/>
    </source>
</evidence>